<keyword evidence="2 10" id="KW-0723">Serine/threonine-protein kinase</keyword>
<dbReference type="Pfam" id="PF00069">
    <property type="entry name" value="Pkinase"/>
    <property type="match status" value="2"/>
</dbReference>
<dbReference type="SMART" id="SM00220">
    <property type="entry name" value="S_TKc"/>
    <property type="match status" value="1"/>
</dbReference>
<feature type="domain" description="Protein kinase" evidence="12">
    <location>
        <begin position="42"/>
        <end position="420"/>
    </location>
</feature>
<comment type="catalytic activity">
    <reaction evidence="8">
        <text>L-seryl-[protein] + ATP = O-phospho-L-seryl-[protein] + ADP + H(+)</text>
        <dbReference type="Rhea" id="RHEA:17989"/>
        <dbReference type="Rhea" id="RHEA-COMP:9863"/>
        <dbReference type="Rhea" id="RHEA-COMP:11604"/>
        <dbReference type="ChEBI" id="CHEBI:15378"/>
        <dbReference type="ChEBI" id="CHEBI:29999"/>
        <dbReference type="ChEBI" id="CHEBI:30616"/>
        <dbReference type="ChEBI" id="CHEBI:83421"/>
        <dbReference type="ChEBI" id="CHEBI:456216"/>
        <dbReference type="EC" id="2.7.11.1"/>
    </reaction>
</comment>
<keyword evidence="14" id="KW-1185">Reference proteome</keyword>
<dbReference type="PROSITE" id="PS00108">
    <property type="entry name" value="PROTEIN_KINASE_ST"/>
    <property type="match status" value="1"/>
</dbReference>
<evidence type="ECO:0000256" key="10">
    <source>
        <dbReference type="RuleBase" id="RU000304"/>
    </source>
</evidence>
<dbReference type="PROSITE" id="PS00107">
    <property type="entry name" value="PROTEIN_KINASE_ATP"/>
    <property type="match status" value="1"/>
</dbReference>
<dbReference type="PANTHER" id="PTHR45998:SF2">
    <property type="entry name" value="SERINE_THREONINE-PROTEIN KINASE 16"/>
    <property type="match status" value="1"/>
</dbReference>
<dbReference type="InterPro" id="IPR052239">
    <property type="entry name" value="Ser/Thr-specific_kinases"/>
</dbReference>
<name>A0A8K0JRN2_9TREE</name>
<evidence type="ECO:0000256" key="1">
    <source>
        <dbReference type="ARBA" id="ARBA00012513"/>
    </source>
</evidence>
<dbReference type="SUPFAM" id="SSF56112">
    <property type="entry name" value="Protein kinase-like (PK-like)"/>
    <property type="match status" value="1"/>
</dbReference>
<feature type="region of interest" description="Disordered" evidence="11">
    <location>
        <begin position="239"/>
        <end position="262"/>
    </location>
</feature>
<keyword evidence="6 9" id="KW-0067">ATP-binding</keyword>
<reference evidence="13" key="1">
    <citation type="submission" date="2020-04" db="EMBL/GenBank/DDBJ databases">
        <title>Analysis of mating type loci in Filobasidium floriforme.</title>
        <authorList>
            <person name="Nowrousian M."/>
        </authorList>
    </citation>
    <scope>NUCLEOTIDE SEQUENCE</scope>
    <source>
        <strain evidence="13">CBS 6242</strain>
    </source>
</reference>
<dbReference type="GO" id="GO:0004674">
    <property type="term" value="F:protein serine/threonine kinase activity"/>
    <property type="evidence" value="ECO:0007669"/>
    <property type="project" value="UniProtKB-KW"/>
</dbReference>
<keyword evidence="3" id="KW-0808">Transferase</keyword>
<dbReference type="GO" id="GO:0005524">
    <property type="term" value="F:ATP binding"/>
    <property type="evidence" value="ECO:0007669"/>
    <property type="project" value="UniProtKB-UniRule"/>
</dbReference>
<evidence type="ECO:0000313" key="13">
    <source>
        <dbReference type="EMBL" id="KAG7571453.1"/>
    </source>
</evidence>
<comment type="similarity">
    <text evidence="10">Belongs to the protein kinase superfamily.</text>
</comment>
<sequence>MNADTVLIYLDRARYYALDAVSTISQCLCKPDATLKINGRTYKVEKLLGEGGFSFVYLIQDTSSLRHYALKKILISSSSGMGGGGGEEALKEVMKEVEAYRRFKHPNIIKILDVAVVQSDEDGGGGKVVYLFLPYYQRGNLQDVISHQSITNQRMSEKEMLRLFKGTCLAVRAMHKYRLPNIPQSSGADSENPFSNPSTASYPPKSKLDVPTLERGESSNALEPLINDGQVVFDGDEELVDEQNERTTRPDKGKGRAKDDDDLGELIPYAHRDIKPGNIIISDDGQPILMDFGSAKKARIHIDTRQEALLEQDVAAEHSTLPYRAPELFDVKTGSWLDEKCDVWSLGCTLFALAYDYSPFEDPSQGGGSIAMAVGSGRYKHPTNSEWSKGFKLLIDSMLILDPAQRPDIDKVIELTDGVIKTIR</sequence>
<dbReference type="Proteomes" id="UP000812966">
    <property type="component" value="Unassembled WGS sequence"/>
</dbReference>
<accession>A0A8K0JRN2</accession>
<gene>
    <name evidence="13" type="ORF">FFLO_00636</name>
</gene>
<keyword evidence="4 9" id="KW-0547">Nucleotide-binding</keyword>
<dbReference type="InterPro" id="IPR017441">
    <property type="entry name" value="Protein_kinase_ATP_BS"/>
</dbReference>
<evidence type="ECO:0000256" key="9">
    <source>
        <dbReference type="PROSITE-ProRule" id="PRU10141"/>
    </source>
</evidence>
<evidence type="ECO:0000256" key="4">
    <source>
        <dbReference type="ARBA" id="ARBA00022741"/>
    </source>
</evidence>
<dbReference type="InterPro" id="IPR011009">
    <property type="entry name" value="Kinase-like_dom_sf"/>
</dbReference>
<protein>
    <recommendedName>
        <fullName evidence="1">non-specific serine/threonine protein kinase</fullName>
        <ecNumber evidence="1">2.7.11.1</ecNumber>
    </recommendedName>
</protein>
<organism evidence="13 14">
    <name type="scientific">Filobasidium floriforme</name>
    <dbReference type="NCBI Taxonomy" id="5210"/>
    <lineage>
        <taxon>Eukaryota</taxon>
        <taxon>Fungi</taxon>
        <taxon>Dikarya</taxon>
        <taxon>Basidiomycota</taxon>
        <taxon>Agaricomycotina</taxon>
        <taxon>Tremellomycetes</taxon>
        <taxon>Filobasidiales</taxon>
        <taxon>Filobasidiaceae</taxon>
        <taxon>Filobasidium</taxon>
    </lineage>
</organism>
<dbReference type="AlphaFoldDB" id="A0A8K0JRN2"/>
<proteinExistence type="inferred from homology"/>
<dbReference type="InterPro" id="IPR000719">
    <property type="entry name" value="Prot_kinase_dom"/>
</dbReference>
<feature type="region of interest" description="Disordered" evidence="11">
    <location>
        <begin position="182"/>
        <end position="227"/>
    </location>
</feature>
<comment type="catalytic activity">
    <reaction evidence="7">
        <text>L-threonyl-[protein] + ATP = O-phospho-L-threonyl-[protein] + ADP + H(+)</text>
        <dbReference type="Rhea" id="RHEA:46608"/>
        <dbReference type="Rhea" id="RHEA-COMP:11060"/>
        <dbReference type="Rhea" id="RHEA-COMP:11605"/>
        <dbReference type="ChEBI" id="CHEBI:15378"/>
        <dbReference type="ChEBI" id="CHEBI:30013"/>
        <dbReference type="ChEBI" id="CHEBI:30616"/>
        <dbReference type="ChEBI" id="CHEBI:61977"/>
        <dbReference type="ChEBI" id="CHEBI:456216"/>
        <dbReference type="EC" id="2.7.11.1"/>
    </reaction>
</comment>
<evidence type="ECO:0000256" key="7">
    <source>
        <dbReference type="ARBA" id="ARBA00047899"/>
    </source>
</evidence>
<feature type="compositionally biased region" description="Basic and acidic residues" evidence="11">
    <location>
        <begin position="243"/>
        <end position="259"/>
    </location>
</feature>
<dbReference type="PANTHER" id="PTHR45998">
    <property type="entry name" value="SERINE/THREONINE-PROTEIN KINASE 16"/>
    <property type="match status" value="1"/>
</dbReference>
<dbReference type="GO" id="GO:0005773">
    <property type="term" value="C:vacuole"/>
    <property type="evidence" value="ECO:0007669"/>
    <property type="project" value="GOC"/>
</dbReference>
<evidence type="ECO:0000256" key="2">
    <source>
        <dbReference type="ARBA" id="ARBA00022527"/>
    </source>
</evidence>
<keyword evidence="5" id="KW-0418">Kinase</keyword>
<evidence type="ECO:0000256" key="11">
    <source>
        <dbReference type="SAM" id="MobiDB-lite"/>
    </source>
</evidence>
<dbReference type="InterPro" id="IPR008271">
    <property type="entry name" value="Ser/Thr_kinase_AS"/>
</dbReference>
<evidence type="ECO:0000313" key="14">
    <source>
        <dbReference type="Proteomes" id="UP000812966"/>
    </source>
</evidence>
<dbReference type="Gene3D" id="1.10.510.10">
    <property type="entry name" value="Transferase(Phosphotransferase) domain 1"/>
    <property type="match status" value="2"/>
</dbReference>
<feature type="compositionally biased region" description="Polar residues" evidence="11">
    <location>
        <begin position="182"/>
        <end position="201"/>
    </location>
</feature>
<evidence type="ECO:0000256" key="3">
    <source>
        <dbReference type="ARBA" id="ARBA00022679"/>
    </source>
</evidence>
<dbReference type="GO" id="GO:0006624">
    <property type="term" value="P:vacuolar protein processing"/>
    <property type="evidence" value="ECO:0007669"/>
    <property type="project" value="TreeGrafter"/>
</dbReference>
<evidence type="ECO:0000256" key="8">
    <source>
        <dbReference type="ARBA" id="ARBA00048679"/>
    </source>
</evidence>
<comment type="caution">
    <text evidence="13">The sequence shown here is derived from an EMBL/GenBank/DDBJ whole genome shotgun (WGS) entry which is preliminary data.</text>
</comment>
<feature type="compositionally biased region" description="Basic and acidic residues" evidence="11">
    <location>
        <begin position="206"/>
        <end position="217"/>
    </location>
</feature>
<dbReference type="EMBL" id="JABELV010000007">
    <property type="protein sequence ID" value="KAG7571453.1"/>
    <property type="molecule type" value="Genomic_DNA"/>
</dbReference>
<dbReference type="GO" id="GO:0032889">
    <property type="term" value="P:regulation of vacuole fusion, non-autophagic"/>
    <property type="evidence" value="ECO:0007669"/>
    <property type="project" value="TreeGrafter"/>
</dbReference>
<dbReference type="PROSITE" id="PS50011">
    <property type="entry name" value="PROTEIN_KINASE_DOM"/>
    <property type="match status" value="1"/>
</dbReference>
<evidence type="ECO:0000256" key="5">
    <source>
        <dbReference type="ARBA" id="ARBA00022777"/>
    </source>
</evidence>
<feature type="binding site" evidence="9">
    <location>
        <position position="71"/>
    </location>
    <ligand>
        <name>ATP</name>
        <dbReference type="ChEBI" id="CHEBI:30616"/>
    </ligand>
</feature>
<dbReference type="EC" id="2.7.11.1" evidence="1"/>
<evidence type="ECO:0000259" key="12">
    <source>
        <dbReference type="PROSITE" id="PS50011"/>
    </source>
</evidence>
<evidence type="ECO:0000256" key="6">
    <source>
        <dbReference type="ARBA" id="ARBA00022840"/>
    </source>
</evidence>
<dbReference type="GO" id="GO:0005794">
    <property type="term" value="C:Golgi apparatus"/>
    <property type="evidence" value="ECO:0007669"/>
    <property type="project" value="TreeGrafter"/>
</dbReference>